<name>A0A8J4AVU0_9CHLO</name>
<sequence length="171" mass="17925">MGARLAQQHPLHKLRSAATKLPPQTLSLNQSGAVVANNSAVLGFGPLGSWRLGIQGVWRDSGDGKTARVLFDQVSVKPVAAMGLAVPSWMPPVSFHLARLLGSIIFGLCKAGPAISLGGKADKGRQEMNGSGHAPIICIDARARLACAQAQVLPPVCLCVWLYHVVGVTPH</sequence>
<comment type="caution">
    <text evidence="1">The sequence shown here is derived from an EMBL/GenBank/DDBJ whole genome shotgun (WGS) entry which is preliminary data.</text>
</comment>
<proteinExistence type="predicted"/>
<protein>
    <submittedName>
        <fullName evidence="1">Uncharacterized protein</fullName>
    </submittedName>
</protein>
<dbReference type="Proteomes" id="UP000747399">
    <property type="component" value="Unassembled WGS sequence"/>
</dbReference>
<evidence type="ECO:0000313" key="2">
    <source>
        <dbReference type="Proteomes" id="UP000747399"/>
    </source>
</evidence>
<organism evidence="1 2">
    <name type="scientific">Volvox africanus</name>
    <dbReference type="NCBI Taxonomy" id="51714"/>
    <lineage>
        <taxon>Eukaryota</taxon>
        <taxon>Viridiplantae</taxon>
        <taxon>Chlorophyta</taxon>
        <taxon>core chlorophytes</taxon>
        <taxon>Chlorophyceae</taxon>
        <taxon>CS clade</taxon>
        <taxon>Chlamydomonadales</taxon>
        <taxon>Volvocaceae</taxon>
        <taxon>Volvox</taxon>
    </lineage>
</organism>
<keyword evidence="2" id="KW-1185">Reference proteome</keyword>
<accession>A0A8J4AVU0</accession>
<dbReference type="AlphaFoldDB" id="A0A8J4AVU0"/>
<dbReference type="EMBL" id="BNCO01000004">
    <property type="protein sequence ID" value="GIL47342.1"/>
    <property type="molecule type" value="Genomic_DNA"/>
</dbReference>
<gene>
    <name evidence="1" type="ORF">Vafri_4185</name>
</gene>
<reference evidence="1" key="1">
    <citation type="journal article" date="2021" name="Proc. Natl. Acad. Sci. U.S.A.">
        <title>Three genomes in the algal genus Volvox reveal the fate of a haploid sex-determining region after a transition to homothallism.</title>
        <authorList>
            <person name="Yamamoto K."/>
            <person name="Hamaji T."/>
            <person name="Kawai-Toyooka H."/>
            <person name="Matsuzaki R."/>
            <person name="Takahashi F."/>
            <person name="Nishimura Y."/>
            <person name="Kawachi M."/>
            <person name="Noguchi H."/>
            <person name="Minakuchi Y."/>
            <person name="Umen J.G."/>
            <person name="Toyoda A."/>
            <person name="Nozaki H."/>
        </authorList>
    </citation>
    <scope>NUCLEOTIDE SEQUENCE</scope>
    <source>
        <strain evidence="1">NIES-3780</strain>
    </source>
</reference>
<evidence type="ECO:0000313" key="1">
    <source>
        <dbReference type="EMBL" id="GIL47342.1"/>
    </source>
</evidence>